<dbReference type="PRINTS" id="PR00038">
    <property type="entry name" value="HTHLUXR"/>
</dbReference>
<feature type="domain" description="HTH luxR-type" evidence="3">
    <location>
        <begin position="143"/>
        <end position="208"/>
    </location>
</feature>
<dbReference type="SMART" id="SM00448">
    <property type="entry name" value="REC"/>
    <property type="match status" value="1"/>
</dbReference>
<dbReference type="SMART" id="SM00421">
    <property type="entry name" value="HTH_LUXR"/>
    <property type="match status" value="1"/>
</dbReference>
<dbReference type="Gene3D" id="3.40.50.2300">
    <property type="match status" value="1"/>
</dbReference>
<evidence type="ECO:0000256" key="2">
    <source>
        <dbReference type="PROSITE-ProRule" id="PRU00169"/>
    </source>
</evidence>
<evidence type="ECO:0000313" key="6">
    <source>
        <dbReference type="Proteomes" id="UP000679722"/>
    </source>
</evidence>
<dbReference type="InterPro" id="IPR001789">
    <property type="entry name" value="Sig_transdc_resp-reg_receiver"/>
</dbReference>
<dbReference type="InterPro" id="IPR000792">
    <property type="entry name" value="Tscrpt_reg_LuxR_C"/>
</dbReference>
<name>A0ABS5HBU1_9GAMM</name>
<proteinExistence type="predicted"/>
<dbReference type="PANTHER" id="PTHR45566">
    <property type="entry name" value="HTH-TYPE TRANSCRIPTIONAL REGULATOR YHJB-RELATED"/>
    <property type="match status" value="1"/>
</dbReference>
<comment type="caution">
    <text evidence="5">The sequence shown here is derived from an EMBL/GenBank/DDBJ whole genome shotgun (WGS) entry which is preliminary data.</text>
</comment>
<dbReference type="SUPFAM" id="SSF52172">
    <property type="entry name" value="CheY-like"/>
    <property type="match status" value="1"/>
</dbReference>
<keyword evidence="2" id="KW-0597">Phosphoprotein</keyword>
<evidence type="ECO:0000259" key="4">
    <source>
        <dbReference type="PROSITE" id="PS50110"/>
    </source>
</evidence>
<dbReference type="RefSeq" id="WP_211536469.1">
    <property type="nucleotide sequence ID" value="NZ_JAGSSV010000009.1"/>
</dbReference>
<feature type="domain" description="Response regulatory" evidence="4">
    <location>
        <begin position="10"/>
        <end position="125"/>
    </location>
</feature>
<reference evidence="5 6" key="1">
    <citation type="submission" date="2021-04" db="EMBL/GenBank/DDBJ databases">
        <authorList>
            <person name="Sun C."/>
        </authorList>
    </citation>
    <scope>NUCLEOTIDE SEQUENCE [LARGE SCALE GENOMIC DNA]</scope>
    <source>
        <strain evidence="5 6">A79</strain>
    </source>
</reference>
<evidence type="ECO:0000256" key="1">
    <source>
        <dbReference type="ARBA" id="ARBA00023125"/>
    </source>
</evidence>
<feature type="modified residue" description="4-aspartylphosphate" evidence="2">
    <location>
        <position position="61"/>
    </location>
</feature>
<keyword evidence="6" id="KW-1185">Reference proteome</keyword>
<dbReference type="PROSITE" id="PS50043">
    <property type="entry name" value="HTH_LUXR_2"/>
    <property type="match status" value="1"/>
</dbReference>
<dbReference type="Pfam" id="PF00196">
    <property type="entry name" value="GerE"/>
    <property type="match status" value="1"/>
</dbReference>
<dbReference type="CDD" id="cd06170">
    <property type="entry name" value="LuxR_C_like"/>
    <property type="match status" value="1"/>
</dbReference>
<accession>A0ABS5HBU1</accession>
<reference evidence="6" key="2">
    <citation type="submission" date="2023-07" db="EMBL/GenBank/DDBJ databases">
        <title>Marinomonas vulgaris A79, complete genome.</title>
        <authorList>
            <person name="Ying J.-J."/>
        </authorList>
    </citation>
    <scope>NUCLEOTIDE SEQUENCE [LARGE SCALE GENOMIC DNA]</scope>
    <source>
        <strain evidence="6">A79</strain>
    </source>
</reference>
<gene>
    <name evidence="5" type="ORF">J9B83_09250</name>
</gene>
<dbReference type="InterPro" id="IPR051015">
    <property type="entry name" value="EvgA-like"/>
</dbReference>
<sequence>MDSIQPEDDKWLLIDDHTMFADALSIVLSILRPSLTVDVATTADLAIKYLQQTEYSLVILDLHIPKCASEELYLTIKQTGIDKIMVCSGAFQPQKALALRNLGLQGYITKEADAADILSFADRITKGESWVCSSLHQQQLEHYEGSRTLLTERQIHILQLLESGATTKQVAHQLCLSENTIKTHVRLMFDKLNVSNRSQCITRARKLNLLSAY</sequence>
<dbReference type="PROSITE" id="PS50110">
    <property type="entry name" value="RESPONSE_REGULATORY"/>
    <property type="match status" value="1"/>
</dbReference>
<dbReference type="SUPFAM" id="SSF46894">
    <property type="entry name" value="C-terminal effector domain of the bipartite response regulators"/>
    <property type="match status" value="1"/>
</dbReference>
<keyword evidence="1" id="KW-0238">DNA-binding</keyword>
<dbReference type="EMBL" id="JAGSSV010000009">
    <property type="protein sequence ID" value="MBR7889126.1"/>
    <property type="molecule type" value="Genomic_DNA"/>
</dbReference>
<protein>
    <submittedName>
        <fullName evidence="5">Response regulator transcription factor</fullName>
    </submittedName>
</protein>
<dbReference type="InterPro" id="IPR016032">
    <property type="entry name" value="Sig_transdc_resp-reg_C-effctor"/>
</dbReference>
<dbReference type="Proteomes" id="UP000679722">
    <property type="component" value="Unassembled WGS sequence"/>
</dbReference>
<organism evidence="5 6">
    <name type="scientific">Marinomonas vulgaris</name>
    <dbReference type="NCBI Taxonomy" id="2823372"/>
    <lineage>
        <taxon>Bacteria</taxon>
        <taxon>Pseudomonadati</taxon>
        <taxon>Pseudomonadota</taxon>
        <taxon>Gammaproteobacteria</taxon>
        <taxon>Oceanospirillales</taxon>
        <taxon>Oceanospirillaceae</taxon>
        <taxon>Marinomonas</taxon>
    </lineage>
</organism>
<dbReference type="PANTHER" id="PTHR45566:SF1">
    <property type="entry name" value="HTH-TYPE TRANSCRIPTIONAL REGULATOR YHJB-RELATED"/>
    <property type="match status" value="1"/>
</dbReference>
<dbReference type="InterPro" id="IPR011006">
    <property type="entry name" value="CheY-like_superfamily"/>
</dbReference>
<evidence type="ECO:0000313" key="5">
    <source>
        <dbReference type="EMBL" id="MBR7889126.1"/>
    </source>
</evidence>
<dbReference type="Pfam" id="PF00072">
    <property type="entry name" value="Response_reg"/>
    <property type="match status" value="1"/>
</dbReference>
<evidence type="ECO:0000259" key="3">
    <source>
        <dbReference type="PROSITE" id="PS50043"/>
    </source>
</evidence>